<evidence type="ECO:0000313" key="2">
    <source>
        <dbReference type="Proteomes" id="UP001558713"/>
    </source>
</evidence>
<evidence type="ECO:0000313" key="1">
    <source>
        <dbReference type="EMBL" id="KAL1222486.1"/>
    </source>
</evidence>
<comment type="caution">
    <text evidence="1">The sequence shown here is derived from an EMBL/GenBank/DDBJ whole genome shotgun (WGS) entry which is preliminary data.</text>
</comment>
<dbReference type="AlphaFoldDB" id="A0ABD1BZ46"/>
<name>A0ABD1BZ46_CARAN</name>
<accession>A0ABD1BZ46</accession>
<organism evidence="1 2">
    <name type="scientific">Cardamine amara subsp. amara</name>
    <dbReference type="NCBI Taxonomy" id="228776"/>
    <lineage>
        <taxon>Eukaryota</taxon>
        <taxon>Viridiplantae</taxon>
        <taxon>Streptophyta</taxon>
        <taxon>Embryophyta</taxon>
        <taxon>Tracheophyta</taxon>
        <taxon>Spermatophyta</taxon>
        <taxon>Magnoliopsida</taxon>
        <taxon>eudicotyledons</taxon>
        <taxon>Gunneridae</taxon>
        <taxon>Pentapetalae</taxon>
        <taxon>rosids</taxon>
        <taxon>malvids</taxon>
        <taxon>Brassicales</taxon>
        <taxon>Brassicaceae</taxon>
        <taxon>Cardamineae</taxon>
        <taxon>Cardamine</taxon>
    </lineage>
</organism>
<reference evidence="1 2" key="1">
    <citation type="submission" date="2024-04" db="EMBL/GenBank/DDBJ databases">
        <title>Genome assembly C_amara_ONT_v2.</title>
        <authorList>
            <person name="Yant L."/>
            <person name="Moore C."/>
            <person name="Slenker M."/>
        </authorList>
    </citation>
    <scope>NUCLEOTIDE SEQUENCE [LARGE SCALE GENOMIC DNA]</scope>
    <source>
        <tissue evidence="1">Leaf</tissue>
    </source>
</reference>
<sequence length="82" mass="9086">MHSFLTKTDQLALLGMPVDHEYLLDTITEGLGDDYHVIMEIVSGRDIPISIDEIHEKLLNQENTIALLRNSTLELPASANAA</sequence>
<gene>
    <name evidence="1" type="ORF">V5N11_020714</name>
</gene>
<keyword evidence="2" id="KW-1185">Reference proteome</keyword>
<dbReference type="Proteomes" id="UP001558713">
    <property type="component" value="Unassembled WGS sequence"/>
</dbReference>
<dbReference type="EMBL" id="JBANAX010000095">
    <property type="protein sequence ID" value="KAL1222486.1"/>
    <property type="molecule type" value="Genomic_DNA"/>
</dbReference>
<proteinExistence type="predicted"/>
<protein>
    <submittedName>
        <fullName evidence="1">Retrovirus-related Pol polyprotein from transposon RE2</fullName>
    </submittedName>
</protein>